<dbReference type="Gene3D" id="3.40.50.1820">
    <property type="entry name" value="alpha/beta hydrolase"/>
    <property type="match status" value="1"/>
</dbReference>
<feature type="domain" description="AB hydrolase-1" evidence="2">
    <location>
        <begin position="62"/>
        <end position="316"/>
    </location>
</feature>
<proteinExistence type="predicted"/>
<dbReference type="EMBL" id="HBEK01001399">
    <property type="protein sequence ID" value="CAD8390827.1"/>
    <property type="molecule type" value="Transcribed_RNA"/>
</dbReference>
<evidence type="ECO:0000259" key="2">
    <source>
        <dbReference type="Pfam" id="PF12697"/>
    </source>
</evidence>
<name>A0A7S0BDA6_9RHOD</name>
<sequence length="353" mass="39483">MLGFLLLPGFHRKSRSSDRRLRCSAVDEPWGEASLPRKEWNFRGYKVAYRSCGEENTERPSLVCVHGFGAHSFHWRRNLRQLGKEYRVYAIDLLGFGFSDKPQVGELCSEGRPVAYDYDTWSSQVAKFLEQVVGTQSFLVANSIGCVAALQTAVDNPQLVHGVVQFDPSLRLLTVQRRNWIDNITAPLIMKALVNLRPLASFFFTNLSNPQTLKKVLKLAYQDEEKIDDQLVQALRAPALEPGALDVFLAFITYDTGPIPEDFLEIIQQPTMIVWGENDQLEPIKIGRTLADFSSVEEFVVLPGVGHCPQDEAPEQANEIVKAFVERHSSASTISEGEEAASLVHPPQGEHCG</sequence>
<dbReference type="InterPro" id="IPR029058">
    <property type="entry name" value="AB_hydrolase_fold"/>
</dbReference>
<protein>
    <recommendedName>
        <fullName evidence="2">AB hydrolase-1 domain-containing protein</fullName>
    </recommendedName>
</protein>
<accession>A0A7S0BDA6</accession>
<dbReference type="AlphaFoldDB" id="A0A7S0BDA6"/>
<dbReference type="Pfam" id="PF12697">
    <property type="entry name" value="Abhydrolase_6"/>
    <property type="match status" value="1"/>
</dbReference>
<evidence type="ECO:0000256" key="1">
    <source>
        <dbReference type="SAM" id="MobiDB-lite"/>
    </source>
</evidence>
<dbReference type="PRINTS" id="PR00111">
    <property type="entry name" value="ABHYDROLASE"/>
</dbReference>
<reference evidence="3" key="1">
    <citation type="submission" date="2021-01" db="EMBL/GenBank/DDBJ databases">
        <authorList>
            <person name="Corre E."/>
            <person name="Pelletier E."/>
            <person name="Niang G."/>
            <person name="Scheremetjew M."/>
            <person name="Finn R."/>
            <person name="Kale V."/>
            <person name="Holt S."/>
            <person name="Cochrane G."/>
            <person name="Meng A."/>
            <person name="Brown T."/>
            <person name="Cohen L."/>
        </authorList>
    </citation>
    <scope>NUCLEOTIDE SEQUENCE</scope>
    <source>
        <strain evidence="3">UTEX LB 2760</strain>
    </source>
</reference>
<feature type="region of interest" description="Disordered" evidence="1">
    <location>
        <begin position="332"/>
        <end position="353"/>
    </location>
</feature>
<gene>
    <name evidence="3" type="ORF">RMAR0315_LOCUS802</name>
</gene>
<dbReference type="PANTHER" id="PTHR46438:SF12">
    <property type="entry name" value="ALPHA_BETA-HYDROLASES SUPERFAMILY PROTEIN"/>
    <property type="match status" value="1"/>
</dbReference>
<organism evidence="3">
    <name type="scientific">Rhodosorus marinus</name>
    <dbReference type="NCBI Taxonomy" id="101924"/>
    <lineage>
        <taxon>Eukaryota</taxon>
        <taxon>Rhodophyta</taxon>
        <taxon>Stylonematophyceae</taxon>
        <taxon>Stylonematales</taxon>
        <taxon>Stylonemataceae</taxon>
        <taxon>Rhodosorus</taxon>
    </lineage>
</organism>
<dbReference type="SUPFAM" id="SSF53474">
    <property type="entry name" value="alpha/beta-Hydrolases"/>
    <property type="match status" value="1"/>
</dbReference>
<dbReference type="PANTHER" id="PTHR46438">
    <property type="entry name" value="ALPHA/BETA-HYDROLASES SUPERFAMILY PROTEIN"/>
    <property type="match status" value="1"/>
</dbReference>
<dbReference type="InterPro" id="IPR000073">
    <property type="entry name" value="AB_hydrolase_1"/>
</dbReference>
<evidence type="ECO:0000313" key="3">
    <source>
        <dbReference type="EMBL" id="CAD8390827.1"/>
    </source>
</evidence>